<dbReference type="Proteomes" id="UP000095185">
    <property type="component" value="Chromosome"/>
</dbReference>
<gene>
    <name evidence="3" type="ORF">BIU88_08600</name>
</gene>
<dbReference type="InterPro" id="IPR001296">
    <property type="entry name" value="Glyco_trans_1"/>
</dbReference>
<evidence type="ECO:0000259" key="2">
    <source>
        <dbReference type="Pfam" id="PF00534"/>
    </source>
</evidence>
<dbReference type="Gene3D" id="3.40.50.2000">
    <property type="entry name" value="Glycogen Phosphorylase B"/>
    <property type="match status" value="2"/>
</dbReference>
<dbReference type="STRING" id="274537.BIU88_08600"/>
<dbReference type="PANTHER" id="PTHR46401">
    <property type="entry name" value="GLYCOSYLTRANSFERASE WBBK-RELATED"/>
    <property type="match status" value="1"/>
</dbReference>
<keyword evidence="4" id="KW-1185">Reference proteome</keyword>
<dbReference type="RefSeq" id="WP_069810378.1">
    <property type="nucleotide sequence ID" value="NZ_CP017305.1"/>
</dbReference>
<evidence type="ECO:0000313" key="3">
    <source>
        <dbReference type="EMBL" id="AOS84183.1"/>
    </source>
</evidence>
<evidence type="ECO:0000256" key="1">
    <source>
        <dbReference type="ARBA" id="ARBA00022679"/>
    </source>
</evidence>
<dbReference type="Pfam" id="PF00534">
    <property type="entry name" value="Glycos_transf_1"/>
    <property type="match status" value="1"/>
</dbReference>
<organism evidence="3 4">
    <name type="scientific">Chlorobaculum limnaeum</name>
    <dbReference type="NCBI Taxonomy" id="274537"/>
    <lineage>
        <taxon>Bacteria</taxon>
        <taxon>Pseudomonadati</taxon>
        <taxon>Chlorobiota</taxon>
        <taxon>Chlorobiia</taxon>
        <taxon>Chlorobiales</taxon>
        <taxon>Chlorobiaceae</taxon>
        <taxon>Chlorobaculum</taxon>
    </lineage>
</organism>
<dbReference type="OrthoDB" id="596635at2"/>
<dbReference type="GO" id="GO:0009103">
    <property type="term" value="P:lipopolysaccharide biosynthetic process"/>
    <property type="evidence" value="ECO:0007669"/>
    <property type="project" value="TreeGrafter"/>
</dbReference>
<dbReference type="GO" id="GO:0016757">
    <property type="term" value="F:glycosyltransferase activity"/>
    <property type="evidence" value="ECO:0007669"/>
    <property type="project" value="InterPro"/>
</dbReference>
<accession>A0A1D8D220</accession>
<dbReference type="CDD" id="cd03801">
    <property type="entry name" value="GT4_PimA-like"/>
    <property type="match status" value="1"/>
</dbReference>
<keyword evidence="1 3" id="KW-0808">Transferase</keyword>
<dbReference type="PANTHER" id="PTHR46401:SF2">
    <property type="entry name" value="GLYCOSYLTRANSFERASE WBBK-RELATED"/>
    <property type="match status" value="1"/>
</dbReference>
<reference evidence="3" key="1">
    <citation type="submission" date="2016-09" db="EMBL/GenBank/DDBJ databases">
        <title>Genome sequence of Chlorobaculum limnaeum.</title>
        <authorList>
            <person name="Liu Z."/>
            <person name="Tank M."/>
            <person name="Bryant D.A."/>
        </authorList>
    </citation>
    <scope>NUCLEOTIDE SEQUENCE [LARGE SCALE GENOMIC DNA]</scope>
    <source>
        <strain evidence="3">DSM 1677</strain>
    </source>
</reference>
<dbReference type="KEGG" id="clz:BIU88_08600"/>
<proteinExistence type="predicted"/>
<dbReference type="EMBL" id="CP017305">
    <property type="protein sequence ID" value="AOS84183.1"/>
    <property type="molecule type" value="Genomic_DNA"/>
</dbReference>
<protein>
    <submittedName>
        <fullName evidence="3">Glycosyl transferase family 1</fullName>
    </submittedName>
</protein>
<evidence type="ECO:0000313" key="4">
    <source>
        <dbReference type="Proteomes" id="UP000095185"/>
    </source>
</evidence>
<dbReference type="SUPFAM" id="SSF53756">
    <property type="entry name" value="UDP-Glycosyltransferase/glycogen phosphorylase"/>
    <property type="match status" value="1"/>
</dbReference>
<feature type="domain" description="Glycosyl transferase family 1" evidence="2">
    <location>
        <begin position="199"/>
        <end position="353"/>
    </location>
</feature>
<dbReference type="AlphaFoldDB" id="A0A1D8D220"/>
<name>A0A1D8D220_CHLLM</name>
<sequence>MKHLPVLFGYHASNLGNSHVPLSLCRYWNESGRQATLTVASADDAFAFPWVTPALKGIKKGLVYKLGERMQPKQMTEALFFRKESASSPVYLWAGLSLDIFERFSERGAKIVLERINCHRATSRRIILSACEHWNEQVPETFSDSQIAEENRKLELSDAVFCPSPMVRKSMLDNGVAEAKLMQTSYGWAPERFPSIDAPRKENAEPVFLFTGTLCIRKGVMLLLEAWKKAKIRGKLLLCGGVYSDIEAAMERHRDTPNIEHIAYTKDIGEVYRRADLFVFPSLEEGGPMVTYEAMAHGIPPLVTAMGAGAVMRDGIDGIVLPDFDVDAWAAAMTEMAENREKRAEMGRNARQRAAEFTWKEVAARRAGLLEARYPELWK</sequence>